<feature type="non-terminal residue" evidence="2">
    <location>
        <position position="1"/>
    </location>
</feature>
<gene>
    <name evidence="2" type="primary">ORF1550</name>
</gene>
<proteinExistence type="predicted"/>
<feature type="non-terminal residue" evidence="2">
    <location>
        <position position="70"/>
    </location>
</feature>
<sequence>DCPSFQDLTTQLYILISWPAQISLAFYMLYDTLGIAFVAGIFVLLLLIPTNAKISTLVKRAQAKQISLKD</sequence>
<evidence type="ECO:0008006" key="3">
    <source>
        <dbReference type="Google" id="ProtNLM"/>
    </source>
</evidence>
<dbReference type="EMBL" id="HACG01000658">
    <property type="protein sequence ID" value="CEK47523.1"/>
    <property type="molecule type" value="Transcribed_RNA"/>
</dbReference>
<evidence type="ECO:0000313" key="2">
    <source>
        <dbReference type="EMBL" id="CEK47523.1"/>
    </source>
</evidence>
<feature type="transmembrane region" description="Helical" evidence="1">
    <location>
        <begin position="12"/>
        <end position="29"/>
    </location>
</feature>
<protein>
    <recommendedName>
        <fullName evidence="3">ABC transmembrane type-1 domain-containing protein</fullName>
    </recommendedName>
</protein>
<reference evidence="2" key="1">
    <citation type="submission" date="2014-12" db="EMBL/GenBank/DDBJ databases">
        <title>Insight into the proteome of Arion vulgaris.</title>
        <authorList>
            <person name="Aradska J."/>
            <person name="Bulat T."/>
            <person name="Smidak R."/>
            <person name="Sarate P."/>
            <person name="Gangsoo J."/>
            <person name="Sialana F."/>
            <person name="Bilban M."/>
            <person name="Lubec G."/>
        </authorList>
    </citation>
    <scope>NUCLEOTIDE SEQUENCE</scope>
    <source>
        <tissue evidence="2">Skin</tissue>
    </source>
</reference>
<feature type="transmembrane region" description="Helical" evidence="1">
    <location>
        <begin position="35"/>
        <end position="54"/>
    </location>
</feature>
<name>A0A0B6XUF7_9EUPU</name>
<evidence type="ECO:0000256" key="1">
    <source>
        <dbReference type="SAM" id="Phobius"/>
    </source>
</evidence>
<keyword evidence="1" id="KW-0812">Transmembrane</keyword>
<keyword evidence="1" id="KW-0472">Membrane</keyword>
<accession>A0A0B6XUF7</accession>
<keyword evidence="1" id="KW-1133">Transmembrane helix</keyword>
<organism evidence="2">
    <name type="scientific">Arion vulgaris</name>
    <dbReference type="NCBI Taxonomy" id="1028688"/>
    <lineage>
        <taxon>Eukaryota</taxon>
        <taxon>Metazoa</taxon>
        <taxon>Spiralia</taxon>
        <taxon>Lophotrochozoa</taxon>
        <taxon>Mollusca</taxon>
        <taxon>Gastropoda</taxon>
        <taxon>Heterobranchia</taxon>
        <taxon>Euthyneura</taxon>
        <taxon>Panpulmonata</taxon>
        <taxon>Eupulmonata</taxon>
        <taxon>Stylommatophora</taxon>
        <taxon>Helicina</taxon>
        <taxon>Arionoidea</taxon>
        <taxon>Arionidae</taxon>
        <taxon>Arion</taxon>
    </lineage>
</organism>
<dbReference type="AlphaFoldDB" id="A0A0B6XUF7"/>